<accession>A0A0J8TXB1</accession>
<dbReference type="AlphaFoldDB" id="A0A0J8TXB1"/>
<reference evidence="2 3" key="1">
    <citation type="submission" date="2015-06" db="EMBL/GenBank/DDBJ databases">
        <title>Genome sequence of Mycobacterium conceptionense strain MLE.</title>
        <authorList>
            <person name="Greninger A.L."/>
            <person name="Cunningham G."/>
            <person name="Chiu C.Y."/>
            <person name="Miller S."/>
        </authorList>
    </citation>
    <scope>NUCLEOTIDE SEQUENCE [LARGE SCALE GENOMIC DNA]</scope>
    <source>
        <strain evidence="2 3">MLE</strain>
    </source>
</reference>
<name>A0A0J8TXB1_9MYCO</name>
<dbReference type="EMBL" id="LFOD01000061">
    <property type="protein sequence ID" value="KMV14033.1"/>
    <property type="molecule type" value="Genomic_DNA"/>
</dbReference>
<evidence type="ECO:0000256" key="1">
    <source>
        <dbReference type="SAM" id="MobiDB-lite"/>
    </source>
</evidence>
<feature type="region of interest" description="Disordered" evidence="1">
    <location>
        <begin position="123"/>
        <end position="149"/>
    </location>
</feature>
<gene>
    <name evidence="2" type="ORF">ACT17_32285</name>
</gene>
<dbReference type="Proteomes" id="UP000037594">
    <property type="component" value="Unassembled WGS sequence"/>
</dbReference>
<organism evidence="2 3">
    <name type="scientific">Mycolicibacterium conceptionense</name>
    <dbReference type="NCBI Taxonomy" id="451644"/>
    <lineage>
        <taxon>Bacteria</taxon>
        <taxon>Bacillati</taxon>
        <taxon>Actinomycetota</taxon>
        <taxon>Actinomycetes</taxon>
        <taxon>Mycobacteriales</taxon>
        <taxon>Mycobacteriaceae</taxon>
        <taxon>Mycolicibacterium</taxon>
    </lineage>
</organism>
<dbReference type="PATRIC" id="fig|451644.5.peg.6632"/>
<sequence length="233" mass="25158">MIAHRGEAGPHADTVRVPAGLLGGVLDGLHRALQRFRREVGVQDDVIELATAQGQGLRAERDDGQPNVLVEIGVEEKDLIFPDRPVVVEDHLAVPQLAHDLREVLHLRGRHRGHPERVVHRRNTAADAQGEAAPGQPVHGGGPRSGDQRVPGVVIGCRRGDLHALGRRTGGADERGRFLDVPAFGDERGAEAEFLAAARLVHQRGRPLTAGTGQQVVAEFVQNWLTHAQTPCL</sequence>
<protein>
    <submittedName>
        <fullName evidence="2">Uncharacterized protein</fullName>
    </submittedName>
</protein>
<comment type="caution">
    <text evidence="2">The sequence shown here is derived from an EMBL/GenBank/DDBJ whole genome shotgun (WGS) entry which is preliminary data.</text>
</comment>
<evidence type="ECO:0000313" key="3">
    <source>
        <dbReference type="Proteomes" id="UP000037594"/>
    </source>
</evidence>
<evidence type="ECO:0000313" key="2">
    <source>
        <dbReference type="EMBL" id="KMV14033.1"/>
    </source>
</evidence>
<proteinExistence type="predicted"/>